<dbReference type="OrthoDB" id="9781481at2"/>
<dbReference type="RefSeq" id="WP_092939424.1">
    <property type="nucleotide sequence ID" value="NZ_FONX01000005.1"/>
</dbReference>
<dbReference type="Pfam" id="PF14338">
    <property type="entry name" value="Mrr_N"/>
    <property type="match status" value="1"/>
</dbReference>
<dbReference type="GO" id="GO:0003677">
    <property type="term" value="F:DNA binding"/>
    <property type="evidence" value="ECO:0007669"/>
    <property type="project" value="InterPro"/>
</dbReference>
<dbReference type="PANTHER" id="PTHR30015">
    <property type="entry name" value="MRR RESTRICTION SYSTEM PROTEIN"/>
    <property type="match status" value="1"/>
</dbReference>
<feature type="region of interest" description="Disordered" evidence="1">
    <location>
        <begin position="109"/>
        <end position="142"/>
    </location>
</feature>
<dbReference type="EMBL" id="FONX01000005">
    <property type="protein sequence ID" value="SFE79590.1"/>
    <property type="molecule type" value="Genomic_DNA"/>
</dbReference>
<dbReference type="STRING" id="1177982.SAMN04489711_105189"/>
<feature type="domain" description="Restriction endonuclease type IV Mrr" evidence="2">
    <location>
        <begin position="155"/>
        <end position="271"/>
    </location>
</feature>
<dbReference type="Proteomes" id="UP000199119">
    <property type="component" value="Unassembled WGS sequence"/>
</dbReference>
<dbReference type="GO" id="GO:0015666">
    <property type="term" value="F:restriction endodeoxyribonuclease activity"/>
    <property type="evidence" value="ECO:0007669"/>
    <property type="project" value="TreeGrafter"/>
</dbReference>
<dbReference type="Gene3D" id="3.40.1350.10">
    <property type="match status" value="1"/>
</dbReference>
<dbReference type="InterPro" id="IPR052906">
    <property type="entry name" value="Type_IV_Methyl-Rstrct_Enzyme"/>
</dbReference>
<dbReference type="PANTHER" id="PTHR30015:SF7">
    <property type="entry name" value="TYPE IV METHYL-DIRECTED RESTRICTION ENZYME ECOKMRR"/>
    <property type="match status" value="1"/>
</dbReference>
<keyword evidence="5" id="KW-1185">Reference proteome</keyword>
<dbReference type="InterPro" id="IPR011335">
    <property type="entry name" value="Restrct_endonuc-II-like"/>
</dbReference>
<dbReference type="GO" id="GO:0009307">
    <property type="term" value="P:DNA restriction-modification system"/>
    <property type="evidence" value="ECO:0007669"/>
    <property type="project" value="InterPro"/>
</dbReference>
<dbReference type="InterPro" id="IPR025745">
    <property type="entry name" value="Mrr-like_N_dom"/>
</dbReference>
<evidence type="ECO:0000256" key="1">
    <source>
        <dbReference type="SAM" id="MobiDB-lite"/>
    </source>
</evidence>
<dbReference type="InterPro" id="IPR007560">
    <property type="entry name" value="Restrct_endonuc_IV_Mrr"/>
</dbReference>
<dbReference type="AlphaFoldDB" id="A0A1I2DI23"/>
<dbReference type="SUPFAM" id="SSF52980">
    <property type="entry name" value="Restriction endonuclease-like"/>
    <property type="match status" value="1"/>
</dbReference>
<gene>
    <name evidence="4" type="ORF">SAMN04489711_105189</name>
</gene>
<evidence type="ECO:0000259" key="2">
    <source>
        <dbReference type="Pfam" id="PF04471"/>
    </source>
</evidence>
<evidence type="ECO:0000313" key="5">
    <source>
        <dbReference type="Proteomes" id="UP000199119"/>
    </source>
</evidence>
<reference evidence="5" key="1">
    <citation type="submission" date="2016-10" db="EMBL/GenBank/DDBJ databases">
        <authorList>
            <person name="Varghese N."/>
            <person name="Submissions S."/>
        </authorList>
    </citation>
    <scope>NUCLEOTIDE SEQUENCE [LARGE SCALE GENOMIC DNA]</scope>
    <source>
        <strain evidence="5">DSM 27981</strain>
    </source>
</reference>
<name>A0A1I2DI23_9BURK</name>
<dbReference type="Pfam" id="PF04471">
    <property type="entry name" value="Mrr_cat"/>
    <property type="match status" value="1"/>
</dbReference>
<dbReference type="InterPro" id="IPR011856">
    <property type="entry name" value="tRNA_endonuc-like_dom_sf"/>
</dbReference>
<evidence type="ECO:0000313" key="4">
    <source>
        <dbReference type="EMBL" id="SFE79590.1"/>
    </source>
</evidence>
<feature type="domain" description="Restriction system protein Mrr-like N-terminal" evidence="3">
    <location>
        <begin position="11"/>
        <end position="94"/>
    </location>
</feature>
<proteinExistence type="predicted"/>
<protein>
    <submittedName>
        <fullName evidence="4">Restriction system protein</fullName>
    </submittedName>
</protein>
<sequence length="296" mass="32647">MATKKKTAPEFVRWFAPLLEALRQLGGSAAASEAVDEVAKIEGVTDVQRNVVLKSGVEKFSNQVRWARQYLVWAGMIDGSKRGVWTLTPKGFEAKLTMEEAREMVRIQSKAHGSPVQSVPPGVSASANDSVDSAHVEDSEQSDTEAELASFLQVLRELTPAGFERICLRVLREAGFERLEVTGKSNDGGIDGIGVLQINDLVKFNVVFQCKKWINAVPPKEVRDLRGAMAGRAEKAIFLTTSTFTQGAKAEALRAGTDPIELVDGEKLLELFKKYEMGLKPRTVYDIDHQFFKAFD</sequence>
<accession>A0A1I2DI23</accession>
<organism evidence="4 5">
    <name type="scientific">Paracidovorax wautersii</name>
    <dbReference type="NCBI Taxonomy" id="1177982"/>
    <lineage>
        <taxon>Bacteria</taxon>
        <taxon>Pseudomonadati</taxon>
        <taxon>Pseudomonadota</taxon>
        <taxon>Betaproteobacteria</taxon>
        <taxon>Burkholderiales</taxon>
        <taxon>Comamonadaceae</taxon>
        <taxon>Paracidovorax</taxon>
    </lineage>
</organism>
<evidence type="ECO:0000259" key="3">
    <source>
        <dbReference type="Pfam" id="PF14338"/>
    </source>
</evidence>